<dbReference type="EMBL" id="HF547348">
    <property type="protein sequence ID" value="CCO06839.1"/>
    <property type="molecule type" value="Genomic_DNA"/>
</dbReference>
<feature type="compositionally biased region" description="Basic and acidic residues" evidence="5">
    <location>
        <begin position="19"/>
        <end position="42"/>
    </location>
</feature>
<protein>
    <recommendedName>
        <fullName evidence="9">GTPase domain-containing protein</fullName>
    </recommendedName>
</protein>
<reference evidence="6" key="1">
    <citation type="submission" date="2012-10" db="EMBL/GenBank/DDBJ databases">
        <authorList>
            <person name="Lefevre C."/>
        </authorList>
    </citation>
    <scope>NUCLEOTIDE SEQUENCE</scope>
    <source>
        <strain evidence="6">BW-1</strain>
    </source>
</reference>
<evidence type="ECO:0000313" key="7">
    <source>
        <dbReference type="EMBL" id="SLM32890.1"/>
    </source>
</evidence>
<dbReference type="AlphaFoldDB" id="L0R4N8"/>
<evidence type="ECO:0000256" key="1">
    <source>
        <dbReference type="ARBA" id="ARBA00004141"/>
    </source>
</evidence>
<name>L0R4N8_9BACT</name>
<proteinExistence type="predicted"/>
<evidence type="ECO:0000256" key="2">
    <source>
        <dbReference type="ARBA" id="ARBA00022692"/>
    </source>
</evidence>
<keyword evidence="4" id="KW-0472">Membrane</keyword>
<feature type="region of interest" description="Disordered" evidence="5">
    <location>
        <begin position="1"/>
        <end position="84"/>
    </location>
</feature>
<reference evidence="7 8" key="3">
    <citation type="submission" date="2017-03" db="EMBL/GenBank/DDBJ databases">
        <authorList>
            <person name="Afonso C.L."/>
            <person name="Miller P.J."/>
            <person name="Scott M.A."/>
            <person name="Spackman E."/>
            <person name="Goraichik I."/>
            <person name="Dimitrov K.M."/>
            <person name="Suarez D.L."/>
            <person name="Swayne D.E."/>
        </authorList>
    </citation>
    <scope>NUCLEOTIDE SEQUENCE [LARGE SCALE GENOMIC DNA]</scope>
    <source>
        <strain evidence="7">PRJEB14757</strain>
    </source>
</reference>
<reference evidence="6" key="2">
    <citation type="submission" date="2012-12" db="EMBL/GenBank/DDBJ databases">
        <title>Region harboring genes involved in magnetosome formation of Candidatus Desulfamplus magnetosmortis.</title>
        <authorList>
            <person name="Lefevre C.T."/>
            <person name="Bazylinski D.A."/>
        </authorList>
    </citation>
    <scope>NUCLEOTIDE SEQUENCE</scope>
    <source>
        <strain evidence="6">BW-1</strain>
    </source>
</reference>
<feature type="compositionally biased region" description="Polar residues" evidence="5">
    <location>
        <begin position="43"/>
        <end position="55"/>
    </location>
</feature>
<accession>L0R4N8</accession>
<comment type="subcellular location">
    <subcellularLocation>
        <location evidence="1">Membrane</location>
        <topology evidence="1">Multi-pass membrane protein</topology>
    </subcellularLocation>
</comment>
<evidence type="ECO:0000256" key="5">
    <source>
        <dbReference type="SAM" id="MobiDB-lite"/>
    </source>
</evidence>
<dbReference type="Proteomes" id="UP000191931">
    <property type="component" value="Unassembled WGS sequence"/>
</dbReference>
<evidence type="ECO:0000256" key="4">
    <source>
        <dbReference type="ARBA" id="ARBA00023136"/>
    </source>
</evidence>
<dbReference type="Pfam" id="PF05128">
    <property type="entry name" value="DUF697"/>
    <property type="match status" value="1"/>
</dbReference>
<evidence type="ECO:0000313" key="8">
    <source>
        <dbReference type="Proteomes" id="UP000191931"/>
    </source>
</evidence>
<evidence type="ECO:0008006" key="9">
    <source>
        <dbReference type="Google" id="ProtNLM"/>
    </source>
</evidence>
<evidence type="ECO:0000313" key="6">
    <source>
        <dbReference type="EMBL" id="CCO06839.1"/>
    </source>
</evidence>
<keyword evidence="8" id="KW-1185">Reference proteome</keyword>
<keyword evidence="3" id="KW-1133">Transmembrane helix</keyword>
<dbReference type="EMBL" id="FWEV01000325">
    <property type="protein sequence ID" value="SLM32890.1"/>
    <property type="molecule type" value="Genomic_DNA"/>
</dbReference>
<dbReference type="RefSeq" id="WP_222423967.1">
    <property type="nucleotide sequence ID" value="NZ_LT828540.1"/>
</dbReference>
<keyword evidence="2" id="KW-0812">Transmembrane</keyword>
<dbReference type="InterPro" id="IPR021147">
    <property type="entry name" value="DUF697"/>
</dbReference>
<dbReference type="GO" id="GO:0016020">
    <property type="term" value="C:membrane"/>
    <property type="evidence" value="ECO:0007669"/>
    <property type="project" value="UniProtKB-SubCell"/>
</dbReference>
<organism evidence="6">
    <name type="scientific">Desulfamplus magnetovallimortis</name>
    <dbReference type="NCBI Taxonomy" id="1246637"/>
    <lineage>
        <taxon>Bacteria</taxon>
        <taxon>Pseudomonadati</taxon>
        <taxon>Thermodesulfobacteriota</taxon>
        <taxon>Desulfobacteria</taxon>
        <taxon>Desulfobacterales</taxon>
        <taxon>Desulfobacteraceae</taxon>
        <taxon>Desulfamplus</taxon>
    </lineage>
</organism>
<gene>
    <name evidence="6" type="ORF">DEMABW1_80233</name>
    <name evidence="7" type="ORF">MTBBW1_80233</name>
</gene>
<dbReference type="STRING" id="1246637.MTBBW1_80233"/>
<feature type="compositionally biased region" description="Polar residues" evidence="5">
    <location>
        <begin position="63"/>
        <end position="77"/>
    </location>
</feature>
<evidence type="ECO:0000256" key="3">
    <source>
        <dbReference type="ARBA" id="ARBA00022989"/>
    </source>
</evidence>
<sequence length="243" mass="26452">MKNGKKNKRSDNIPSSESSEMKKEKVDDDPLKNNNIEKETDNQKQTVETDPLTNNKQKEIRSEMNTTKQKTAQTQVPNEKGENEAVMAPATRTSQAKHIVKNRMIASVGAGLIPFPAVDIAALTGIQLDTVRALSKLYEVKFTKDLGKTAISSLTGGLFPVATGPWVSSIAKSVPVVGQLMGAISMPVVAGASTYALGQVFIQHFESGGTFLTFDPEKVKDYFQKEFEKGKDFAKKEAEVKAG</sequence>